<dbReference type="Proteomes" id="UP000254711">
    <property type="component" value="Unassembled WGS sequence"/>
</dbReference>
<reference evidence="1 2" key="1">
    <citation type="submission" date="2018-07" db="EMBL/GenBank/DDBJ databases">
        <title>Dyella solisilvae sp. nov., isolated from the pine and broad-leaved mixed forest soil.</title>
        <authorList>
            <person name="Gao Z."/>
            <person name="Qiu L."/>
        </authorList>
    </citation>
    <scope>NUCLEOTIDE SEQUENCE [LARGE SCALE GENOMIC DNA]</scope>
    <source>
        <strain evidence="1 2">DHG54</strain>
    </source>
</reference>
<accession>A0A370K7C4</accession>
<protein>
    <submittedName>
        <fullName evidence="1">Uncharacterized protein</fullName>
    </submittedName>
</protein>
<dbReference type="AlphaFoldDB" id="A0A370K7C4"/>
<dbReference type="RefSeq" id="WP_114824622.1">
    <property type="nucleotide sequence ID" value="NZ_QQSY01000002.1"/>
</dbReference>
<evidence type="ECO:0000313" key="2">
    <source>
        <dbReference type="Proteomes" id="UP000254711"/>
    </source>
</evidence>
<name>A0A370K7C4_9GAMM</name>
<proteinExistence type="predicted"/>
<organism evidence="1 2">
    <name type="scientific">Dyella solisilvae</name>
    <dbReference type="NCBI Taxonomy" id="1920168"/>
    <lineage>
        <taxon>Bacteria</taxon>
        <taxon>Pseudomonadati</taxon>
        <taxon>Pseudomonadota</taxon>
        <taxon>Gammaproteobacteria</taxon>
        <taxon>Lysobacterales</taxon>
        <taxon>Rhodanobacteraceae</taxon>
        <taxon>Dyella</taxon>
    </lineage>
</organism>
<gene>
    <name evidence="1" type="ORF">DVT68_08350</name>
</gene>
<dbReference type="EMBL" id="QQSY01000002">
    <property type="protein sequence ID" value="RDI98532.1"/>
    <property type="molecule type" value="Genomic_DNA"/>
</dbReference>
<comment type="caution">
    <text evidence="1">The sequence shown here is derived from an EMBL/GenBank/DDBJ whole genome shotgun (WGS) entry which is preliminary data.</text>
</comment>
<dbReference type="OrthoDB" id="5944513at2"/>
<evidence type="ECO:0000313" key="1">
    <source>
        <dbReference type="EMBL" id="RDI98532.1"/>
    </source>
</evidence>
<sequence length="169" mass="17997">MAVRSEYWTWDVKTTIGSGGGSMEFVLVTKIGQDANAELTAPDRPHADPEGEAVSAKLGWHKAAMSTVAGQACRSWRSDQGAELCLWDGQGKWDFGQEGGYPRYPTALCATRGDIHYDCGGVPILRAVPAQGGEWSITTLQMTVGEHFDDAVFAMPAASGMDSQDASGP</sequence>
<keyword evidence="2" id="KW-1185">Reference proteome</keyword>